<dbReference type="EMBL" id="JTDI01000005">
    <property type="protein sequence ID" value="KHK90191.1"/>
    <property type="molecule type" value="Genomic_DNA"/>
</dbReference>
<dbReference type="Gene3D" id="3.50.50.60">
    <property type="entry name" value="FAD/NAD(P)-binding domain"/>
    <property type="match status" value="1"/>
</dbReference>
<dbReference type="InterPro" id="IPR036188">
    <property type="entry name" value="FAD/NAD-bd_sf"/>
</dbReference>
<gene>
    <name evidence="1" type="ORF">LK12_16155</name>
</gene>
<name>A0A0B1ZGI0_9SPHN</name>
<evidence type="ECO:0008006" key="3">
    <source>
        <dbReference type="Google" id="ProtNLM"/>
    </source>
</evidence>
<organism evidence="1 2">
    <name type="scientific">Novosphingobium malaysiense</name>
    <dbReference type="NCBI Taxonomy" id="1348853"/>
    <lineage>
        <taxon>Bacteria</taxon>
        <taxon>Pseudomonadati</taxon>
        <taxon>Pseudomonadota</taxon>
        <taxon>Alphaproteobacteria</taxon>
        <taxon>Sphingomonadales</taxon>
        <taxon>Sphingomonadaceae</taxon>
        <taxon>Novosphingobium</taxon>
    </lineage>
</organism>
<proteinExistence type="predicted"/>
<reference evidence="1 2" key="1">
    <citation type="submission" date="2014-10" db="EMBL/GenBank/DDBJ databases">
        <title>Genome sequence of Novosphingobium malaysiense MUSC 273(T).</title>
        <authorList>
            <person name="Lee L.-H."/>
        </authorList>
    </citation>
    <scope>NUCLEOTIDE SEQUENCE [LARGE SCALE GENOMIC DNA]</scope>
    <source>
        <strain evidence="1 2">MUSC 273</strain>
    </source>
</reference>
<dbReference type="AlphaFoldDB" id="A0A0B1ZGI0"/>
<evidence type="ECO:0000313" key="1">
    <source>
        <dbReference type="EMBL" id="KHK90191.1"/>
    </source>
</evidence>
<dbReference type="SUPFAM" id="SSF51905">
    <property type="entry name" value="FAD/NAD(P)-binding domain"/>
    <property type="match status" value="1"/>
</dbReference>
<dbReference type="Proteomes" id="UP000031057">
    <property type="component" value="Unassembled WGS sequence"/>
</dbReference>
<sequence length="337" mass="36369">MSVHWTVEIIGGGVAAACCDHLLTKEGAILQRSPHPRVSIPALMLSDPARALLRDCLDLPALFSDRPRITRRIVAWGGQEPVELPHHAVMLGAGDLDFAPSGQARYADLAAGDVEMTITTLRTEPDDGLVRFGDRAGETAPVRLLDAGDADACWVEAVEEGWLFMIPSSADSGWLLAIGAPCAQLLDQSRHLAPRIILDAGKAAQFDTTPRMLRTMARNGQLACGSASMAFDPICGDGTALAVRQAILVSAIAVAYREGEEPEALLGHYRAMMTASMRRHLRLCFEFYASGGTGPWWRAQQETLAEGFAACSARLEREPPPRYALEGFRLVPRSLAA</sequence>
<evidence type="ECO:0000313" key="2">
    <source>
        <dbReference type="Proteomes" id="UP000031057"/>
    </source>
</evidence>
<protein>
    <recommendedName>
        <fullName evidence="3">Tryptophan halogenase</fullName>
    </recommendedName>
</protein>
<keyword evidence="2" id="KW-1185">Reference proteome</keyword>
<accession>A0A0B1ZGI0</accession>
<comment type="caution">
    <text evidence="1">The sequence shown here is derived from an EMBL/GenBank/DDBJ whole genome shotgun (WGS) entry which is preliminary data.</text>
</comment>
<dbReference type="STRING" id="1348853.LK12_16155"/>